<dbReference type="InterPro" id="IPR008969">
    <property type="entry name" value="CarboxyPept-like_regulatory"/>
</dbReference>
<keyword evidence="3" id="KW-1185">Reference proteome</keyword>
<dbReference type="Pfam" id="PF00395">
    <property type="entry name" value="SLH"/>
    <property type="match status" value="3"/>
</dbReference>
<dbReference type="InterPro" id="IPR013783">
    <property type="entry name" value="Ig-like_fold"/>
</dbReference>
<organism evidence="2 3">
    <name type="scientific">Paenibacillus wenxiniae</name>
    <dbReference type="NCBI Taxonomy" id="1636843"/>
    <lineage>
        <taxon>Bacteria</taxon>
        <taxon>Bacillati</taxon>
        <taxon>Bacillota</taxon>
        <taxon>Bacilli</taxon>
        <taxon>Bacillales</taxon>
        <taxon>Paenibacillaceae</taxon>
        <taxon>Paenibacillus</taxon>
    </lineage>
</organism>
<protein>
    <submittedName>
        <fullName evidence="2">DUF4073 domain-containing protein</fullName>
    </submittedName>
</protein>
<reference evidence="3" key="1">
    <citation type="journal article" date="2019" name="Int. J. Syst. Evol. Microbiol.">
        <title>The Global Catalogue of Microorganisms (GCM) 10K type strain sequencing project: providing services to taxonomists for standard genome sequencing and annotation.</title>
        <authorList>
            <consortium name="The Broad Institute Genomics Platform"/>
            <consortium name="The Broad Institute Genome Sequencing Center for Infectious Disease"/>
            <person name="Wu L."/>
            <person name="Ma J."/>
        </authorList>
    </citation>
    <scope>NUCLEOTIDE SEQUENCE [LARGE SCALE GENOMIC DNA]</scope>
    <source>
        <strain evidence="3">CCUG 54950</strain>
    </source>
</reference>
<proteinExistence type="predicted"/>
<comment type="caution">
    <text evidence="2">The sequence shown here is derived from an EMBL/GenBank/DDBJ whole genome shotgun (WGS) entry which is preliminary data.</text>
</comment>
<evidence type="ECO:0000259" key="1">
    <source>
        <dbReference type="PROSITE" id="PS51272"/>
    </source>
</evidence>
<dbReference type="Proteomes" id="UP001597233">
    <property type="component" value="Unassembled WGS sequence"/>
</dbReference>
<sequence length="1042" mass="108793">MRQESKWRNRIAAMSLVILLMVGMIPPQQAYARGDAAMNVTKAMSYGNLQSALDAATSGDTIRLLDNVSADTYLNYNVPNRTVTLDLYGYNVVRSAGNDMANDGDGSAIQIAAGTMTIQDTSPTANGSVQVSNNYGSSGSAVSIGATGTLNLNSGSLIGPAQGVLAYQNGATVNIKGGLVFANANTTADAAISATASVYGTISGGYIGMKNSSASVISSTYAIGGLSKLSVEGGYFTGNSYYTVTGNTYASLSGLSTTGTIVKLSQPVTQPLSGSTQFLYHLVKSEATPAAALDPVNETLTGLKANAGYSVNGATYVVADTYGTIPLSVNWIGSTIGIVKKGITDTSADSASQLLDIPARPSAPAVTADDTNDVIIGIKSSMQYSIDGGSWTTYSSTNPPQLSGDHTVKVRYAATVSPAALTSEVAKLSFTAATPTPTPTTGYKVSGNVIEGNAEAFSAVTGANVQLYQGTTAVSKAVVTDTYGNFAITGVNNGTYSLIVTKADRTGTYVVRVNNSNYSFANNSIFLPAASLKSEVKISGNNTPNIVVGGLTDLFLDTKYSFTADDQQLVNSGGKVSITMSVQQESATTAPGAAALQKLATGKTIRMYLDLTLNKVRTTASNVSTTSTLPVVGKLLQVVVPYDSKSQKNVSIYRYHQGVAQSMSSLPYSTTAPSSEGFMVTPDQQQVIIFSQNFSTYAIASDSSTTPTVISGGGGGGFTSGAAYPITVIPSAGGTISPSSLLSVPQGSNQTFTFTPDKGYVIKDVLIDGKSVGAVSSYTFKNVVAAHTVKVVFVATTGMTTPTDTNVSTGEGLPYYMNGNQKVYIGFAATINGQMKYIAPAGKEVRFQPNAYSFSDMNGSWATAPVSFVTDREIFLGTGDGKFAPNQGMTRAMFAAAIGRLYERSYGTLKLSGASPFKDVSSNSWYGTYVNWAAQNGIIQGMSSTAFEPNRNITREEMAALLYRFASFMKVNNTINTDQTLTFTDAGSIGAWAKPAVQFFSQKNIINGRSKTQFAPKQTATRAEAAAVLEGFIKLVVTQAAK</sequence>
<dbReference type="PANTHER" id="PTHR43308">
    <property type="entry name" value="OUTER MEMBRANE PROTEIN ALPHA-RELATED"/>
    <property type="match status" value="1"/>
</dbReference>
<feature type="domain" description="SLH" evidence="1">
    <location>
        <begin position="849"/>
        <end position="912"/>
    </location>
</feature>
<dbReference type="PANTHER" id="PTHR43308:SF5">
    <property type="entry name" value="S-LAYER PROTEIN _ PEPTIDOGLYCAN ENDO-BETA-N-ACETYLGLUCOSAMINIDASE"/>
    <property type="match status" value="1"/>
</dbReference>
<gene>
    <name evidence="2" type="ORF">ACFSC9_16835</name>
</gene>
<dbReference type="InterPro" id="IPR001119">
    <property type="entry name" value="SLH_dom"/>
</dbReference>
<dbReference type="InterPro" id="IPR025142">
    <property type="entry name" value="DUF4073"/>
</dbReference>
<dbReference type="InterPro" id="IPR051465">
    <property type="entry name" value="Cell_Envelope_Struct_Comp"/>
</dbReference>
<feature type="domain" description="SLH" evidence="1">
    <location>
        <begin position="913"/>
        <end position="976"/>
    </location>
</feature>
<dbReference type="Pfam" id="PF13285">
    <property type="entry name" value="DUF4073"/>
    <property type="match status" value="1"/>
</dbReference>
<dbReference type="Gene3D" id="2.60.40.10">
    <property type="entry name" value="Immunoglobulins"/>
    <property type="match status" value="1"/>
</dbReference>
<dbReference type="PROSITE" id="PS51272">
    <property type="entry name" value="SLH"/>
    <property type="match status" value="3"/>
</dbReference>
<dbReference type="Gene3D" id="2.60.40.1120">
    <property type="entry name" value="Carboxypeptidase-like, regulatory domain"/>
    <property type="match status" value="1"/>
</dbReference>
<evidence type="ECO:0000313" key="3">
    <source>
        <dbReference type="Proteomes" id="UP001597233"/>
    </source>
</evidence>
<name>A0ABW4RMU5_9BACL</name>
<accession>A0ABW4RMU5</accession>
<feature type="domain" description="SLH" evidence="1">
    <location>
        <begin position="980"/>
        <end position="1042"/>
    </location>
</feature>
<dbReference type="RefSeq" id="WP_347327325.1">
    <property type="nucleotide sequence ID" value="NZ_JBCGUH010000025.1"/>
</dbReference>
<dbReference type="EMBL" id="JBHUEH010000023">
    <property type="protein sequence ID" value="MFD1887160.1"/>
    <property type="molecule type" value="Genomic_DNA"/>
</dbReference>
<evidence type="ECO:0000313" key="2">
    <source>
        <dbReference type="EMBL" id="MFD1887160.1"/>
    </source>
</evidence>
<dbReference type="SUPFAM" id="SSF49464">
    <property type="entry name" value="Carboxypeptidase regulatory domain-like"/>
    <property type="match status" value="1"/>
</dbReference>